<dbReference type="SUPFAM" id="SSF50998">
    <property type="entry name" value="Quinoprotein alcohol dehydrogenase-like"/>
    <property type="match status" value="1"/>
</dbReference>
<evidence type="ECO:0000256" key="6">
    <source>
        <dbReference type="ARBA" id="ARBA00023002"/>
    </source>
</evidence>
<dbReference type="InterPro" id="IPR018391">
    <property type="entry name" value="PQQ_b-propeller_rpt"/>
</dbReference>
<dbReference type="InterPro" id="IPR011047">
    <property type="entry name" value="Quinoprotein_ADH-like_sf"/>
</dbReference>
<evidence type="ECO:0000259" key="8">
    <source>
        <dbReference type="Pfam" id="PF01011"/>
    </source>
</evidence>
<dbReference type="Pfam" id="PF01011">
    <property type="entry name" value="PQQ"/>
    <property type="match status" value="2"/>
</dbReference>
<evidence type="ECO:0000256" key="2">
    <source>
        <dbReference type="ARBA" id="ARBA00008156"/>
    </source>
</evidence>
<dbReference type="PANTHER" id="PTHR32303:SF4">
    <property type="entry name" value="QUINOPROTEIN GLUCOSE DEHYDROGENASE"/>
    <property type="match status" value="1"/>
</dbReference>
<evidence type="ECO:0000313" key="11">
    <source>
        <dbReference type="Proteomes" id="UP001143362"/>
    </source>
</evidence>
<evidence type="ECO:0000259" key="9">
    <source>
        <dbReference type="Pfam" id="PF13442"/>
    </source>
</evidence>
<protein>
    <submittedName>
        <fullName evidence="10">Pyrroloquinoline quinone-dependent dehydrogenase</fullName>
    </submittedName>
</protein>
<comment type="caution">
    <text evidence="10">The sequence shown here is derived from an EMBL/GenBank/DDBJ whole genome shotgun (WGS) entry which is preliminary data.</text>
</comment>
<evidence type="ECO:0000256" key="4">
    <source>
        <dbReference type="ARBA" id="ARBA00022723"/>
    </source>
</evidence>
<keyword evidence="5" id="KW-0732">Signal</keyword>
<feature type="domain" description="Pyrrolo-quinoline quinone repeat" evidence="8">
    <location>
        <begin position="593"/>
        <end position="718"/>
    </location>
</feature>
<evidence type="ECO:0000256" key="1">
    <source>
        <dbReference type="ARBA" id="ARBA00001931"/>
    </source>
</evidence>
<name>A0ABT3TI01_9GAMM</name>
<reference evidence="10" key="1">
    <citation type="submission" date="2019-02" db="EMBL/GenBank/DDBJ databases">
        <authorList>
            <person name="Li S.-H."/>
        </authorList>
    </citation>
    <scope>NUCLEOTIDE SEQUENCE</scope>
    <source>
        <strain evidence="10">IMCC14734</strain>
    </source>
</reference>
<dbReference type="SMART" id="SM00564">
    <property type="entry name" value="PQQ"/>
    <property type="match status" value="5"/>
</dbReference>
<evidence type="ECO:0000256" key="5">
    <source>
        <dbReference type="ARBA" id="ARBA00022729"/>
    </source>
</evidence>
<dbReference type="Pfam" id="PF13442">
    <property type="entry name" value="Cytochrome_CBB3"/>
    <property type="match status" value="1"/>
</dbReference>
<feature type="domain" description="Cytochrome c" evidence="9">
    <location>
        <begin position="508"/>
        <end position="561"/>
    </location>
</feature>
<dbReference type="InterPro" id="IPR036909">
    <property type="entry name" value="Cyt_c-like_dom_sf"/>
</dbReference>
<evidence type="ECO:0000256" key="3">
    <source>
        <dbReference type="ARBA" id="ARBA00022617"/>
    </source>
</evidence>
<keyword evidence="7" id="KW-0408">Iron</keyword>
<proteinExistence type="inferred from homology"/>
<keyword evidence="3" id="KW-0349">Heme</keyword>
<sequence length="753" mass="81144">MQKTIKPMQQLARTGNTRQRLTTVCISWLLLLAGCSDPHTGSRYAAVESPLAQPDTEWRHYLGDSAFTHYSSLQQIDVTNVGQLQEVWRYRAGGELPHGGSQMTCNPLIVKAILYCTGPDLSVFALDAATGKELWRTATDDSFSRHGINTLRGLSYWEDKTQNENQSPQRLLMTAGGHLYALDARTGQPIADFGDNGRVSLHTGLPDWASDSLVVTTTPGTVYGDLLILGSRVSEFKGAAPGHIRAFDIRSGALRWTFRTIPAAGEFGAETWPSASLERAGGANAWAGLAVDQKRGMVFAPTGSASFDFYGGDRHGDNLFANSLVALDANNGERLWHYQFVRHDVWDRDLPSPPNLITVQRDGSSIDAVAQATKSGHVFVFDRDSGQPLFPIEEITVTGTPLPGESLAASQPLPTAPPPFTRQQFAASTRDAATVAYLQQKLSTFPPHQPFQAPDTGGTIIYPGIDGGAEWGGMAWDPQSSLLFVNANEVPFQLALTELPEGQGDGIEVAYMMLCSGCHGGDLAGDGVGIPSLRDLGDRLSPLEALRVVREGRGRMPAFTQLKWYEQAATLWYVYNWDANDVVPSHGTDQDDTATTHDRSRNYLNAGYQRLLDQDGLPASEPPWGTLTAIDVDNNRIAWRTPLGDYPAATQLGLSGLGAENYGGPIVTAGGLLFIAATPDAQFRAFDSGTGQLLWQTRLDTAGYATPATYAVNGRQFVVIAAGGGKLGTASGSEYIAFALPTTDHNTTTTVAH</sequence>
<dbReference type="EMBL" id="SHNN01000002">
    <property type="protein sequence ID" value="MCX2981957.1"/>
    <property type="molecule type" value="Genomic_DNA"/>
</dbReference>
<dbReference type="Proteomes" id="UP001143362">
    <property type="component" value="Unassembled WGS sequence"/>
</dbReference>
<evidence type="ECO:0000313" key="10">
    <source>
        <dbReference type="EMBL" id="MCX2981957.1"/>
    </source>
</evidence>
<organism evidence="10 11">
    <name type="scientific">Candidatus Litorirhabdus singularis</name>
    <dbReference type="NCBI Taxonomy" id="2518993"/>
    <lineage>
        <taxon>Bacteria</taxon>
        <taxon>Pseudomonadati</taxon>
        <taxon>Pseudomonadota</taxon>
        <taxon>Gammaproteobacteria</taxon>
        <taxon>Cellvibrionales</taxon>
        <taxon>Halieaceae</taxon>
        <taxon>Candidatus Litorirhabdus</taxon>
    </lineage>
</organism>
<dbReference type="SUPFAM" id="SSF46626">
    <property type="entry name" value="Cytochrome c"/>
    <property type="match status" value="1"/>
</dbReference>
<dbReference type="Gene3D" id="2.140.10.10">
    <property type="entry name" value="Quinoprotein alcohol dehydrogenase-like superfamily"/>
    <property type="match status" value="2"/>
</dbReference>
<keyword evidence="6" id="KW-0560">Oxidoreductase</keyword>
<keyword evidence="11" id="KW-1185">Reference proteome</keyword>
<gene>
    <name evidence="10" type="ORF">EYC98_13930</name>
</gene>
<keyword evidence="4" id="KW-0479">Metal-binding</keyword>
<accession>A0ABT3TI01</accession>
<dbReference type="InterPro" id="IPR009056">
    <property type="entry name" value="Cyt_c-like_dom"/>
</dbReference>
<dbReference type="PROSITE" id="PS51257">
    <property type="entry name" value="PROKAR_LIPOPROTEIN"/>
    <property type="match status" value="1"/>
</dbReference>
<comment type="similarity">
    <text evidence="2">Belongs to the bacterial PQQ dehydrogenase family.</text>
</comment>
<feature type="domain" description="Pyrrolo-quinoline quinone repeat" evidence="8">
    <location>
        <begin position="58"/>
        <end position="499"/>
    </location>
</feature>
<dbReference type="CDD" id="cd10280">
    <property type="entry name" value="PQQ_mGDH"/>
    <property type="match status" value="1"/>
</dbReference>
<comment type="cofactor">
    <cofactor evidence="1">
        <name>pyrroloquinoline quinone</name>
        <dbReference type="ChEBI" id="CHEBI:58442"/>
    </cofactor>
</comment>
<dbReference type="InterPro" id="IPR002372">
    <property type="entry name" value="PQQ_rpt_dom"/>
</dbReference>
<dbReference type="PANTHER" id="PTHR32303">
    <property type="entry name" value="QUINOPROTEIN ALCOHOL DEHYDROGENASE (CYTOCHROME C)"/>
    <property type="match status" value="1"/>
</dbReference>
<dbReference type="InterPro" id="IPR017511">
    <property type="entry name" value="PQQ_mDH"/>
</dbReference>
<evidence type="ECO:0000256" key="7">
    <source>
        <dbReference type="ARBA" id="ARBA00023004"/>
    </source>
</evidence>
<dbReference type="RefSeq" id="WP_279245952.1">
    <property type="nucleotide sequence ID" value="NZ_SHNN01000002.1"/>
</dbReference>